<dbReference type="RefSeq" id="WP_132535934.1">
    <property type="nucleotide sequence ID" value="NZ_BMJO01000002.1"/>
</dbReference>
<evidence type="ECO:0000313" key="3">
    <source>
        <dbReference type="Proteomes" id="UP000295684"/>
    </source>
</evidence>
<reference evidence="2 3" key="3">
    <citation type="submission" date="2019-03" db="EMBL/GenBank/DDBJ databases">
        <title>Genomic Encyclopedia of Type Strains, Phase IV (KMG-IV): sequencing the most valuable type-strain genomes for metagenomic binning, comparative biology and taxonomic classification.</title>
        <authorList>
            <person name="Goeker M."/>
        </authorList>
    </citation>
    <scope>NUCLEOTIDE SEQUENCE [LARGE SCALE GENOMIC DNA]</scope>
    <source>
        <strain evidence="2 3">DSM 103236</strain>
    </source>
</reference>
<comment type="caution">
    <text evidence="2">The sequence shown here is derived from an EMBL/GenBank/DDBJ whole genome shotgun (WGS) entry which is preliminary data.</text>
</comment>
<reference evidence="1" key="4">
    <citation type="submission" date="2024-05" db="EMBL/GenBank/DDBJ databases">
        <authorList>
            <person name="Sun Q."/>
            <person name="Zhou Y."/>
        </authorList>
    </citation>
    <scope>NUCLEOTIDE SEQUENCE</scope>
    <source>
        <strain evidence="1">CGMCC 1.15644</strain>
    </source>
</reference>
<dbReference type="SUPFAM" id="SSF160631">
    <property type="entry name" value="SMI1/KNR4-like"/>
    <property type="match status" value="1"/>
</dbReference>
<dbReference type="EMBL" id="BMJO01000002">
    <property type="protein sequence ID" value="GGE50201.1"/>
    <property type="molecule type" value="Genomic_DNA"/>
</dbReference>
<gene>
    <name evidence="2" type="ORF">EV200_109156</name>
    <name evidence="1" type="ORF">GCM10011413_15530</name>
</gene>
<dbReference type="Proteomes" id="UP000295684">
    <property type="component" value="Unassembled WGS sequence"/>
</dbReference>
<evidence type="ECO:0000313" key="1">
    <source>
        <dbReference type="EMBL" id="GGE50201.1"/>
    </source>
</evidence>
<dbReference type="Proteomes" id="UP000622648">
    <property type="component" value="Unassembled WGS sequence"/>
</dbReference>
<name>A0A4R2H740_9SPHI</name>
<reference evidence="4" key="2">
    <citation type="journal article" date="2019" name="Int. J. Syst. Evol. Microbiol.">
        <title>The Global Catalogue of Microorganisms (GCM) 10K type strain sequencing project: providing services to taxonomists for standard genome sequencing and annotation.</title>
        <authorList>
            <consortium name="The Broad Institute Genomics Platform"/>
            <consortium name="The Broad Institute Genome Sequencing Center for Infectious Disease"/>
            <person name="Wu L."/>
            <person name="Ma J."/>
        </authorList>
    </citation>
    <scope>NUCLEOTIDE SEQUENCE [LARGE SCALE GENOMIC DNA]</scope>
    <source>
        <strain evidence="4">CGMCC 1.15644</strain>
    </source>
</reference>
<dbReference type="OrthoDB" id="8794977at2"/>
<keyword evidence="4" id="KW-1185">Reference proteome</keyword>
<dbReference type="EMBL" id="SLWO01000009">
    <property type="protein sequence ID" value="TCO19972.1"/>
    <property type="molecule type" value="Genomic_DNA"/>
</dbReference>
<dbReference type="AlphaFoldDB" id="A0A4R2H740"/>
<evidence type="ECO:0000313" key="2">
    <source>
        <dbReference type="EMBL" id="TCO19972.1"/>
    </source>
</evidence>
<dbReference type="InterPro" id="IPR037883">
    <property type="entry name" value="Knr4/Smi1-like_sf"/>
</dbReference>
<evidence type="ECO:0000313" key="4">
    <source>
        <dbReference type="Proteomes" id="UP000622648"/>
    </source>
</evidence>
<sequence>MFEKKNSVSIFEEFNGRINKIKDLNKVPVSEPIYLKFLSEYKGLEITPDIEIFGYEDVLNENKYIEKDYPELYDKIWIIGRSGQGDEWFINIEKSTILFYDHNNGEYESIDEFLDFNIDFLVFLQAAFLFRELEEQLDDHEDNLPIEIQELFVSSLEKISDDFYLKYPYKCF</sequence>
<protein>
    <recommendedName>
        <fullName evidence="5">SMI1/KNR4 family protein</fullName>
    </recommendedName>
</protein>
<proteinExistence type="predicted"/>
<organism evidence="2 3">
    <name type="scientific">Pedobacter psychrotolerans</name>
    <dbReference type="NCBI Taxonomy" id="1843235"/>
    <lineage>
        <taxon>Bacteria</taxon>
        <taxon>Pseudomonadati</taxon>
        <taxon>Bacteroidota</taxon>
        <taxon>Sphingobacteriia</taxon>
        <taxon>Sphingobacteriales</taxon>
        <taxon>Sphingobacteriaceae</taxon>
        <taxon>Pedobacter</taxon>
    </lineage>
</organism>
<reference evidence="1" key="1">
    <citation type="journal article" date="2014" name="Int. J. Syst. Evol. Microbiol.">
        <title>Complete genome of a new Firmicutes species belonging to the dominant human colonic microbiota ('Ruminococcus bicirculans') reveals two chromosomes and a selective capacity to utilize plant glucans.</title>
        <authorList>
            <consortium name="NISC Comparative Sequencing Program"/>
            <person name="Wegmann U."/>
            <person name="Louis P."/>
            <person name="Goesmann A."/>
            <person name="Henrissat B."/>
            <person name="Duncan S.H."/>
            <person name="Flint H.J."/>
        </authorList>
    </citation>
    <scope>NUCLEOTIDE SEQUENCE</scope>
    <source>
        <strain evidence="1">CGMCC 1.15644</strain>
    </source>
</reference>
<accession>A0A4R2H740</accession>
<evidence type="ECO:0008006" key="5">
    <source>
        <dbReference type="Google" id="ProtNLM"/>
    </source>
</evidence>